<dbReference type="GO" id="GO:0017111">
    <property type="term" value="F:ribonucleoside triphosphate phosphatase activity"/>
    <property type="evidence" value="ECO:0007669"/>
    <property type="project" value="UniProtKB-ARBA"/>
</dbReference>
<dbReference type="Gene3D" id="3.30.70.240">
    <property type="match status" value="1"/>
</dbReference>
<feature type="domain" description="Impact N-terminal" evidence="2">
    <location>
        <begin position="18"/>
        <end position="124"/>
    </location>
</feature>
<evidence type="ECO:0000313" key="5">
    <source>
        <dbReference type="Proteomes" id="UP001239782"/>
    </source>
</evidence>
<dbReference type="SUPFAM" id="SSF54211">
    <property type="entry name" value="Ribosomal protein S5 domain 2-like"/>
    <property type="match status" value="1"/>
</dbReference>
<proteinExistence type="inferred from homology"/>
<dbReference type="GO" id="GO:0006446">
    <property type="term" value="P:regulation of translational initiation"/>
    <property type="evidence" value="ECO:0007669"/>
    <property type="project" value="TreeGrafter"/>
</dbReference>
<gene>
    <name evidence="4" type="ORF">Q9312_12800</name>
</gene>
<feature type="domain" description="UPF0029" evidence="3">
    <location>
        <begin position="151"/>
        <end position="189"/>
    </location>
</feature>
<dbReference type="InterPro" id="IPR036956">
    <property type="entry name" value="Impact_N_sf"/>
</dbReference>
<dbReference type="InterPro" id="IPR023582">
    <property type="entry name" value="Impact"/>
</dbReference>
<comment type="similarity">
    <text evidence="1">Belongs to the IMPACT family.</text>
</comment>
<dbReference type="PANTHER" id="PTHR16301:SF20">
    <property type="entry name" value="IMPACT FAMILY MEMBER YIGZ"/>
    <property type="match status" value="1"/>
</dbReference>
<dbReference type="InterPro" id="IPR015796">
    <property type="entry name" value="Impact_YigZ-like"/>
</dbReference>
<protein>
    <submittedName>
        <fullName evidence="4">YigZ family protein</fullName>
    </submittedName>
</protein>
<dbReference type="SUPFAM" id="SSF54980">
    <property type="entry name" value="EF-G C-terminal domain-like"/>
    <property type="match status" value="1"/>
</dbReference>
<sequence length="203" mass="22500">MAGYSVPKQNVEVEEVIKGSRFITRLVNVDTVDKAKGYLKSLREQEPTATHHCWAYIVGNPQSTTLIGCSDDGEPAGTAGKPMLNVLQHSDVGDLIAVCTRYYGGTKLGTGGLARAYGGGVKLAMEQLDTCEKINKVELVLNVAYECGKDLEHIVAQYDAEILNTEYLEAVEYKMLLPSENRDPLEQQLELRFGDKIQWKFIQ</sequence>
<dbReference type="InterPro" id="IPR020568">
    <property type="entry name" value="Ribosomal_Su5_D2-typ_SF"/>
</dbReference>
<dbReference type="RefSeq" id="WP_309201248.1">
    <property type="nucleotide sequence ID" value="NZ_CP133548.1"/>
</dbReference>
<dbReference type="NCBIfam" id="TIGR00257">
    <property type="entry name" value="IMPACT_YIGZ"/>
    <property type="match status" value="1"/>
</dbReference>
<evidence type="ECO:0000259" key="2">
    <source>
        <dbReference type="Pfam" id="PF01205"/>
    </source>
</evidence>
<evidence type="ECO:0000313" key="4">
    <source>
        <dbReference type="EMBL" id="WMS86097.1"/>
    </source>
</evidence>
<keyword evidence="5" id="KW-1185">Reference proteome</keyword>
<dbReference type="KEGG" id="plei:Q9312_12800"/>
<reference evidence="4 5" key="1">
    <citation type="submission" date="2023-08" db="EMBL/GenBank/DDBJ databases">
        <title>Pleionea litopenaei sp. nov., isolated from stomach of juvenile Litopenaeus vannamei.</title>
        <authorList>
            <person name="Rho A.M."/>
            <person name="Hwang C.Y."/>
        </authorList>
    </citation>
    <scope>NUCLEOTIDE SEQUENCE [LARGE SCALE GENOMIC DNA]</scope>
    <source>
        <strain evidence="4 5">HL-JVS1</strain>
    </source>
</reference>
<dbReference type="Gene3D" id="3.30.230.30">
    <property type="entry name" value="Impact, N-terminal domain"/>
    <property type="match status" value="1"/>
</dbReference>
<dbReference type="InterPro" id="IPR015269">
    <property type="entry name" value="UPF0029_Impact_C"/>
</dbReference>
<dbReference type="GO" id="GO:0043168">
    <property type="term" value="F:anion binding"/>
    <property type="evidence" value="ECO:0007669"/>
    <property type="project" value="UniProtKB-ARBA"/>
</dbReference>
<dbReference type="AlphaFoldDB" id="A0AA51RR47"/>
<dbReference type="Pfam" id="PF01205">
    <property type="entry name" value="Impact_N"/>
    <property type="match status" value="1"/>
</dbReference>
<evidence type="ECO:0000259" key="3">
    <source>
        <dbReference type="Pfam" id="PF09186"/>
    </source>
</evidence>
<dbReference type="GO" id="GO:0032561">
    <property type="term" value="F:guanyl ribonucleotide binding"/>
    <property type="evidence" value="ECO:0007669"/>
    <property type="project" value="UniProtKB-ARBA"/>
</dbReference>
<dbReference type="Proteomes" id="UP001239782">
    <property type="component" value="Chromosome"/>
</dbReference>
<dbReference type="InterPro" id="IPR001498">
    <property type="entry name" value="Impact_N"/>
</dbReference>
<dbReference type="GO" id="GO:0005737">
    <property type="term" value="C:cytoplasm"/>
    <property type="evidence" value="ECO:0007669"/>
    <property type="project" value="TreeGrafter"/>
</dbReference>
<dbReference type="PANTHER" id="PTHR16301">
    <property type="entry name" value="IMPACT-RELATED"/>
    <property type="match status" value="1"/>
</dbReference>
<evidence type="ECO:0000256" key="1">
    <source>
        <dbReference type="ARBA" id="ARBA00007665"/>
    </source>
</evidence>
<organism evidence="4 5">
    <name type="scientific">Pleionea litopenaei</name>
    <dbReference type="NCBI Taxonomy" id="3070815"/>
    <lineage>
        <taxon>Bacteria</taxon>
        <taxon>Pseudomonadati</taxon>
        <taxon>Pseudomonadota</taxon>
        <taxon>Gammaproteobacteria</taxon>
        <taxon>Oceanospirillales</taxon>
        <taxon>Pleioneaceae</taxon>
        <taxon>Pleionea</taxon>
    </lineage>
</organism>
<dbReference type="EMBL" id="CP133548">
    <property type="protein sequence ID" value="WMS86097.1"/>
    <property type="molecule type" value="Genomic_DNA"/>
</dbReference>
<accession>A0AA51RR47</accession>
<dbReference type="InterPro" id="IPR035647">
    <property type="entry name" value="EFG_III/V"/>
</dbReference>
<dbReference type="Pfam" id="PF09186">
    <property type="entry name" value="DUF1949"/>
    <property type="match status" value="1"/>
</dbReference>
<name>A0AA51RR47_9GAMM</name>